<organism evidence="1 2">
    <name type="scientific">Racocetra persica</name>
    <dbReference type="NCBI Taxonomy" id="160502"/>
    <lineage>
        <taxon>Eukaryota</taxon>
        <taxon>Fungi</taxon>
        <taxon>Fungi incertae sedis</taxon>
        <taxon>Mucoromycota</taxon>
        <taxon>Glomeromycotina</taxon>
        <taxon>Glomeromycetes</taxon>
        <taxon>Diversisporales</taxon>
        <taxon>Gigasporaceae</taxon>
        <taxon>Racocetra</taxon>
    </lineage>
</organism>
<dbReference type="EMBL" id="CAJVQC010028181">
    <property type="protein sequence ID" value="CAG8738792.1"/>
    <property type="molecule type" value="Genomic_DNA"/>
</dbReference>
<feature type="non-terminal residue" evidence="1">
    <location>
        <position position="50"/>
    </location>
</feature>
<evidence type="ECO:0000313" key="1">
    <source>
        <dbReference type="EMBL" id="CAG8738792.1"/>
    </source>
</evidence>
<name>A0ACA9Q5W1_9GLOM</name>
<keyword evidence="2" id="KW-1185">Reference proteome</keyword>
<accession>A0ACA9Q5W1</accession>
<protein>
    <submittedName>
        <fullName evidence="1">6141_t:CDS:1</fullName>
    </submittedName>
</protein>
<sequence length="50" mass="5320">NDLKWRCNKAGTGDNVEGENAEGICNDVKDEGACCNDARDDGVCNNTEGE</sequence>
<proteinExistence type="predicted"/>
<evidence type="ECO:0000313" key="2">
    <source>
        <dbReference type="Proteomes" id="UP000789920"/>
    </source>
</evidence>
<comment type="caution">
    <text evidence="1">The sequence shown here is derived from an EMBL/GenBank/DDBJ whole genome shotgun (WGS) entry which is preliminary data.</text>
</comment>
<reference evidence="1" key="1">
    <citation type="submission" date="2021-06" db="EMBL/GenBank/DDBJ databases">
        <authorList>
            <person name="Kallberg Y."/>
            <person name="Tangrot J."/>
            <person name="Rosling A."/>
        </authorList>
    </citation>
    <scope>NUCLEOTIDE SEQUENCE</scope>
    <source>
        <strain evidence="1">MA461A</strain>
    </source>
</reference>
<feature type="non-terminal residue" evidence="1">
    <location>
        <position position="1"/>
    </location>
</feature>
<gene>
    <name evidence="1" type="ORF">RPERSI_LOCUS12941</name>
</gene>
<dbReference type="Proteomes" id="UP000789920">
    <property type="component" value="Unassembled WGS sequence"/>
</dbReference>